<evidence type="ECO:0000256" key="6">
    <source>
        <dbReference type="ARBA" id="ARBA00023157"/>
    </source>
</evidence>
<dbReference type="PRINTS" id="PR00368">
    <property type="entry name" value="FADPNR"/>
</dbReference>
<dbReference type="Gene3D" id="3.30.390.30">
    <property type="match status" value="1"/>
</dbReference>
<dbReference type="GO" id="GO:0050660">
    <property type="term" value="F:flavin adenine dinucleotide binding"/>
    <property type="evidence" value="ECO:0007669"/>
    <property type="project" value="TreeGrafter"/>
</dbReference>
<keyword evidence="4" id="KW-0521">NADP</keyword>
<comment type="similarity">
    <text evidence="1 11">Belongs to the class-I pyridine nucleotide-disulfide oxidoreductase family.</text>
</comment>
<keyword evidence="9" id="KW-0547">Nucleotide-binding</keyword>
<comment type="caution">
    <text evidence="14">The sequence shown here is derived from an EMBL/GenBank/DDBJ whole genome shotgun (WGS) entry which is preliminary data.</text>
</comment>
<dbReference type="GO" id="GO:0016668">
    <property type="term" value="F:oxidoreductase activity, acting on a sulfur group of donors, NAD(P) as acceptor"/>
    <property type="evidence" value="ECO:0007669"/>
    <property type="project" value="InterPro"/>
</dbReference>
<comment type="cofactor">
    <cofactor evidence="9">
        <name>FAD</name>
        <dbReference type="ChEBI" id="CHEBI:57692"/>
    </cofactor>
    <text evidence="9">Binds 1 FAD per subunit.</text>
</comment>
<evidence type="ECO:0000256" key="11">
    <source>
        <dbReference type="RuleBase" id="RU003691"/>
    </source>
</evidence>
<keyword evidence="2 11" id="KW-0285">Flavoprotein</keyword>
<dbReference type="InterPro" id="IPR004099">
    <property type="entry name" value="Pyr_nucl-diS_OxRdtase_dimer"/>
</dbReference>
<feature type="binding site" evidence="9">
    <location>
        <begin position="143"/>
        <end position="145"/>
    </location>
    <ligand>
        <name>FAD</name>
        <dbReference type="ChEBI" id="CHEBI:57692"/>
    </ligand>
</feature>
<dbReference type="SUPFAM" id="SSF51905">
    <property type="entry name" value="FAD/NAD(P)-binding domain"/>
    <property type="match status" value="1"/>
</dbReference>
<keyword evidence="5 11" id="KW-0560">Oxidoreductase</keyword>
<keyword evidence="6" id="KW-1015">Disulfide bond</keyword>
<dbReference type="PANTHER" id="PTHR43014:SF2">
    <property type="entry name" value="MERCURIC REDUCTASE"/>
    <property type="match status" value="1"/>
</dbReference>
<evidence type="ECO:0000313" key="15">
    <source>
        <dbReference type="Proteomes" id="UP000604083"/>
    </source>
</evidence>
<gene>
    <name evidence="14" type="ORF">JIN78_14940</name>
</gene>
<evidence type="ECO:0000256" key="7">
    <source>
        <dbReference type="ARBA" id="ARBA00023284"/>
    </source>
</evidence>
<keyword evidence="15" id="KW-1185">Reference proteome</keyword>
<proteinExistence type="inferred from homology"/>
<dbReference type="Gene3D" id="3.50.50.60">
    <property type="entry name" value="FAD/NAD(P)-binding domain"/>
    <property type="match status" value="2"/>
</dbReference>
<evidence type="ECO:0000256" key="3">
    <source>
        <dbReference type="ARBA" id="ARBA00022827"/>
    </source>
</evidence>
<protein>
    <submittedName>
        <fullName evidence="14">NAD(P)/FAD-dependent oxidoreductase</fullName>
    </submittedName>
</protein>
<evidence type="ECO:0000256" key="5">
    <source>
        <dbReference type="ARBA" id="ARBA00023002"/>
    </source>
</evidence>
<dbReference type="Pfam" id="PF02852">
    <property type="entry name" value="Pyr_redox_dim"/>
    <property type="match status" value="1"/>
</dbReference>
<evidence type="ECO:0000259" key="12">
    <source>
        <dbReference type="Pfam" id="PF02852"/>
    </source>
</evidence>
<dbReference type="InterPro" id="IPR036188">
    <property type="entry name" value="FAD/NAD-bd_sf"/>
</dbReference>
<keyword evidence="3 9" id="KW-0274">FAD</keyword>
<dbReference type="Pfam" id="PF07992">
    <property type="entry name" value="Pyr_redox_2"/>
    <property type="match status" value="1"/>
</dbReference>
<dbReference type="InterPro" id="IPR001100">
    <property type="entry name" value="Pyr_nuc-diS_OxRdtase"/>
</dbReference>
<dbReference type="SUPFAM" id="SSF55424">
    <property type="entry name" value="FAD/NAD-linked reductases, dimerisation (C-terminal) domain"/>
    <property type="match status" value="1"/>
</dbReference>
<feature type="domain" description="Pyridine nucleotide-disulphide oxidoreductase dimerisation" evidence="12">
    <location>
        <begin position="354"/>
        <end position="456"/>
    </location>
</feature>
<name>A0A934RTX7_9BACT</name>
<dbReference type="PIRSF" id="PIRSF000350">
    <property type="entry name" value="Mercury_reductase_MerA"/>
    <property type="match status" value="1"/>
</dbReference>
<keyword evidence="7 11" id="KW-0676">Redox-active center</keyword>
<feature type="active site" description="Proton acceptor" evidence="8">
    <location>
        <position position="448"/>
    </location>
</feature>
<dbReference type="GO" id="GO:0003955">
    <property type="term" value="F:NAD(P)H dehydrogenase (quinone) activity"/>
    <property type="evidence" value="ECO:0007669"/>
    <property type="project" value="TreeGrafter"/>
</dbReference>
<dbReference type="EMBL" id="JAENIO010000050">
    <property type="protein sequence ID" value="MBK1835363.1"/>
    <property type="molecule type" value="Genomic_DNA"/>
</dbReference>
<feature type="binding site" evidence="9">
    <location>
        <position position="52"/>
    </location>
    <ligand>
        <name>FAD</name>
        <dbReference type="ChEBI" id="CHEBI:57692"/>
    </ligand>
</feature>
<evidence type="ECO:0000256" key="1">
    <source>
        <dbReference type="ARBA" id="ARBA00007532"/>
    </source>
</evidence>
<dbReference type="InterPro" id="IPR016156">
    <property type="entry name" value="FAD/NAD-linked_Rdtase_dimer_sf"/>
</dbReference>
<dbReference type="AlphaFoldDB" id="A0A934RTX7"/>
<feature type="disulfide bond" description="Redox-active" evidence="10">
    <location>
        <begin position="43"/>
        <end position="48"/>
    </location>
</feature>
<keyword evidence="9" id="KW-0520">NAD</keyword>
<evidence type="ECO:0000256" key="8">
    <source>
        <dbReference type="PIRSR" id="PIRSR000350-2"/>
    </source>
</evidence>
<evidence type="ECO:0000313" key="14">
    <source>
        <dbReference type="EMBL" id="MBK1835363.1"/>
    </source>
</evidence>
<evidence type="ECO:0000256" key="4">
    <source>
        <dbReference type="ARBA" id="ARBA00022857"/>
    </source>
</evidence>
<evidence type="ECO:0000256" key="10">
    <source>
        <dbReference type="PIRSR" id="PIRSR000350-4"/>
    </source>
</evidence>
<dbReference type="Proteomes" id="UP000604083">
    <property type="component" value="Unassembled WGS sequence"/>
</dbReference>
<dbReference type="InterPro" id="IPR012999">
    <property type="entry name" value="Pyr_OxRdtase_I_AS"/>
</dbReference>
<sequence length="460" mass="49387">MKADYDLVILGGGSAGYAAAQTGAKLGLQVALVEEADKMGGLCILRGCMPSKTLIETANRMRDIREAAEFGITVPPGARVEGAALLARRQRLGQSFQDSRLAEMRKGDFAILRGRGRFLSEHKLALHCGDEQELTFRTAIIATGSEPRLPDIEGLAKVPFWMSEDALQVEDIPERLLVVGGGAIGCEMGHCFEGLGSAVTLCQRSGNLLSHFPEEAGRELVAASRARGIHVLLNCETRSVQPRPRGEGIMLNVNVDGQARTLEGDQLLIATGRKPRIADLGLKEIGIVSDEHGIKADGKGHTSLPHIFAVGDCADGVDIVHHAVIEGEQAARNAHALLHGDALSDADTTPTVFAVFSHPEVIHIGPSAHKLAQRSDLVTRRVPLEEVGKALIRGIDTGFVQVFLEKDSDRLIAATGVGRGAVDFSHTLVVAIRAGMTMTEFLRIPHYHPTLAESWTYLES</sequence>
<evidence type="ECO:0000256" key="2">
    <source>
        <dbReference type="ARBA" id="ARBA00022630"/>
    </source>
</evidence>
<reference evidence="14" key="1">
    <citation type="submission" date="2021-01" db="EMBL/GenBank/DDBJ databases">
        <title>Modified the classification status of verrucomicrobia.</title>
        <authorList>
            <person name="Feng X."/>
        </authorList>
    </citation>
    <scope>NUCLEOTIDE SEQUENCE</scope>
    <source>
        <strain evidence="14">KCTC 12986</strain>
    </source>
</reference>
<feature type="binding site" evidence="9">
    <location>
        <position position="312"/>
    </location>
    <ligand>
        <name>FAD</name>
        <dbReference type="ChEBI" id="CHEBI:57692"/>
    </ligand>
</feature>
<dbReference type="PROSITE" id="PS00076">
    <property type="entry name" value="PYRIDINE_REDOX_1"/>
    <property type="match status" value="1"/>
</dbReference>
<dbReference type="RefSeq" id="WP_200392797.1">
    <property type="nucleotide sequence ID" value="NZ_JAENIO010000050.1"/>
</dbReference>
<dbReference type="InterPro" id="IPR023753">
    <property type="entry name" value="FAD/NAD-binding_dom"/>
</dbReference>
<feature type="binding site" evidence="9">
    <location>
        <begin position="180"/>
        <end position="187"/>
    </location>
    <ligand>
        <name>NAD(+)</name>
        <dbReference type="ChEBI" id="CHEBI:57540"/>
    </ligand>
</feature>
<accession>A0A934RTX7</accession>
<organism evidence="14 15">
    <name type="scientific">Roseibacillus ishigakijimensis</name>
    <dbReference type="NCBI Taxonomy" id="454146"/>
    <lineage>
        <taxon>Bacteria</taxon>
        <taxon>Pseudomonadati</taxon>
        <taxon>Verrucomicrobiota</taxon>
        <taxon>Verrucomicrobiia</taxon>
        <taxon>Verrucomicrobiales</taxon>
        <taxon>Verrucomicrobiaceae</taxon>
        <taxon>Roseibacillus</taxon>
    </lineage>
</organism>
<feature type="binding site" evidence="9">
    <location>
        <position position="116"/>
    </location>
    <ligand>
        <name>FAD</name>
        <dbReference type="ChEBI" id="CHEBI:57692"/>
    </ligand>
</feature>
<evidence type="ECO:0000259" key="13">
    <source>
        <dbReference type="Pfam" id="PF07992"/>
    </source>
</evidence>
<feature type="binding site" evidence="9">
    <location>
        <position position="272"/>
    </location>
    <ligand>
        <name>NAD(+)</name>
        <dbReference type="ChEBI" id="CHEBI:57540"/>
    </ligand>
</feature>
<dbReference type="PANTHER" id="PTHR43014">
    <property type="entry name" value="MERCURIC REDUCTASE"/>
    <property type="match status" value="1"/>
</dbReference>
<feature type="domain" description="FAD/NAD(P)-binding" evidence="13">
    <location>
        <begin position="5"/>
        <end position="327"/>
    </location>
</feature>
<dbReference type="PRINTS" id="PR00411">
    <property type="entry name" value="PNDRDTASEI"/>
</dbReference>
<evidence type="ECO:0000256" key="9">
    <source>
        <dbReference type="PIRSR" id="PIRSR000350-3"/>
    </source>
</evidence>